<reference evidence="7 8" key="1">
    <citation type="submission" date="2017-11" db="EMBL/GenBank/DDBJ databases">
        <title>Rhodohalobacter 15182 sp. nov., isolated from a salt lake.</title>
        <authorList>
            <person name="Han S."/>
        </authorList>
    </citation>
    <scope>NUCLEOTIDE SEQUENCE [LARGE SCALE GENOMIC DNA]</scope>
    <source>
        <strain evidence="7 8">15182</strain>
    </source>
</reference>
<sequence>MKPLLTIFFALALTFSACSGGDSQQETQEEETQEQGLSDFELEHGIGPITARLDISDDIDDDLRVRGQEIFEMKCEMCHNMEGRMVGPALGDVADRRSPEYIMNMILNPGGMAKNHPEGEKLVQEYMSVMPFQNVSEEDARALVEYLRDYNMNN</sequence>
<dbReference type="InterPro" id="IPR036909">
    <property type="entry name" value="Cyt_c-like_dom_sf"/>
</dbReference>
<dbReference type="EMBL" id="PISP01000006">
    <property type="protein sequence ID" value="PKD42713.1"/>
    <property type="molecule type" value="Genomic_DNA"/>
</dbReference>
<name>A0A2N0VEU5_9BACT</name>
<evidence type="ECO:0000256" key="4">
    <source>
        <dbReference type="PROSITE-ProRule" id="PRU00433"/>
    </source>
</evidence>
<evidence type="ECO:0000256" key="1">
    <source>
        <dbReference type="ARBA" id="ARBA00022617"/>
    </source>
</evidence>
<evidence type="ECO:0000313" key="7">
    <source>
        <dbReference type="EMBL" id="PKD42713.1"/>
    </source>
</evidence>
<evidence type="ECO:0000256" key="3">
    <source>
        <dbReference type="ARBA" id="ARBA00023004"/>
    </source>
</evidence>
<keyword evidence="1 4" id="KW-0349">Heme</keyword>
<keyword evidence="3 4" id="KW-0408">Iron</keyword>
<feature type="domain" description="Cytochrome c" evidence="6">
    <location>
        <begin position="62"/>
        <end position="151"/>
    </location>
</feature>
<keyword evidence="2 4" id="KW-0479">Metal-binding</keyword>
<evidence type="ECO:0000313" key="8">
    <source>
        <dbReference type="Proteomes" id="UP000233398"/>
    </source>
</evidence>
<keyword evidence="8" id="KW-1185">Reference proteome</keyword>
<dbReference type="GO" id="GO:0009055">
    <property type="term" value="F:electron transfer activity"/>
    <property type="evidence" value="ECO:0007669"/>
    <property type="project" value="InterPro"/>
</dbReference>
<accession>A0A2N0VEU5</accession>
<evidence type="ECO:0000259" key="6">
    <source>
        <dbReference type="PROSITE" id="PS51007"/>
    </source>
</evidence>
<organism evidence="7 8">
    <name type="scientific">Rhodohalobacter barkolensis</name>
    <dbReference type="NCBI Taxonomy" id="2053187"/>
    <lineage>
        <taxon>Bacteria</taxon>
        <taxon>Pseudomonadati</taxon>
        <taxon>Balneolota</taxon>
        <taxon>Balneolia</taxon>
        <taxon>Balneolales</taxon>
        <taxon>Balneolaceae</taxon>
        <taxon>Rhodohalobacter</taxon>
    </lineage>
</organism>
<proteinExistence type="predicted"/>
<dbReference type="RefSeq" id="WP_101074408.1">
    <property type="nucleotide sequence ID" value="NZ_PISP01000006.1"/>
</dbReference>
<dbReference type="SUPFAM" id="SSF46626">
    <property type="entry name" value="Cytochrome c"/>
    <property type="match status" value="1"/>
</dbReference>
<keyword evidence="5" id="KW-0732">Signal</keyword>
<protein>
    <submittedName>
        <fullName evidence="7">Cytochrome C</fullName>
    </submittedName>
</protein>
<dbReference type="GO" id="GO:0046872">
    <property type="term" value="F:metal ion binding"/>
    <property type="evidence" value="ECO:0007669"/>
    <property type="project" value="UniProtKB-KW"/>
</dbReference>
<dbReference type="Proteomes" id="UP000233398">
    <property type="component" value="Unassembled WGS sequence"/>
</dbReference>
<dbReference type="Gene3D" id="1.10.760.10">
    <property type="entry name" value="Cytochrome c-like domain"/>
    <property type="match status" value="1"/>
</dbReference>
<dbReference type="PROSITE" id="PS51257">
    <property type="entry name" value="PROKAR_LIPOPROTEIN"/>
    <property type="match status" value="1"/>
</dbReference>
<dbReference type="AlphaFoldDB" id="A0A2N0VEU5"/>
<dbReference type="GO" id="GO:0020037">
    <property type="term" value="F:heme binding"/>
    <property type="evidence" value="ECO:0007669"/>
    <property type="project" value="InterPro"/>
</dbReference>
<dbReference type="OrthoDB" id="955119at2"/>
<comment type="caution">
    <text evidence="7">The sequence shown here is derived from an EMBL/GenBank/DDBJ whole genome shotgun (WGS) entry which is preliminary data.</text>
</comment>
<gene>
    <name evidence="7" type="ORF">CWD77_15040</name>
</gene>
<feature type="signal peptide" evidence="5">
    <location>
        <begin position="1"/>
        <end position="19"/>
    </location>
</feature>
<dbReference type="InterPro" id="IPR009056">
    <property type="entry name" value="Cyt_c-like_dom"/>
</dbReference>
<evidence type="ECO:0000256" key="2">
    <source>
        <dbReference type="ARBA" id="ARBA00022723"/>
    </source>
</evidence>
<evidence type="ECO:0000256" key="5">
    <source>
        <dbReference type="SAM" id="SignalP"/>
    </source>
</evidence>
<dbReference type="PROSITE" id="PS51007">
    <property type="entry name" value="CYTC"/>
    <property type="match status" value="1"/>
</dbReference>
<feature type="chain" id="PRO_5014883989" evidence="5">
    <location>
        <begin position="20"/>
        <end position="154"/>
    </location>
</feature>
<dbReference type="Pfam" id="PF00034">
    <property type="entry name" value="Cytochrom_C"/>
    <property type="match status" value="1"/>
</dbReference>